<dbReference type="PROSITE" id="PS51935">
    <property type="entry name" value="NLPC_P60"/>
    <property type="match status" value="1"/>
</dbReference>
<proteinExistence type="inferred from homology"/>
<dbReference type="Gene3D" id="3.90.1720.10">
    <property type="entry name" value="endopeptidase domain like (from Nostoc punctiforme)"/>
    <property type="match status" value="1"/>
</dbReference>
<evidence type="ECO:0000256" key="2">
    <source>
        <dbReference type="ARBA" id="ARBA00022670"/>
    </source>
</evidence>
<organism evidence="7">
    <name type="scientific">bioreactor metagenome</name>
    <dbReference type="NCBI Taxonomy" id="1076179"/>
    <lineage>
        <taxon>unclassified sequences</taxon>
        <taxon>metagenomes</taxon>
        <taxon>ecological metagenomes</taxon>
    </lineage>
</organism>
<dbReference type="GO" id="GO:0008234">
    <property type="term" value="F:cysteine-type peptidase activity"/>
    <property type="evidence" value="ECO:0007669"/>
    <property type="project" value="UniProtKB-KW"/>
</dbReference>
<reference evidence="7" key="1">
    <citation type="submission" date="2019-08" db="EMBL/GenBank/DDBJ databases">
        <authorList>
            <person name="Kucharzyk K."/>
            <person name="Murdoch R.W."/>
            <person name="Higgins S."/>
            <person name="Loffler F."/>
        </authorList>
    </citation>
    <scope>NUCLEOTIDE SEQUENCE</scope>
</reference>
<dbReference type="Pfam" id="PF00877">
    <property type="entry name" value="NLPC_P60"/>
    <property type="match status" value="1"/>
</dbReference>
<keyword evidence="4" id="KW-0378">Hydrolase</keyword>
<accession>A0A645IHD2</accession>
<dbReference type="AlphaFoldDB" id="A0A645IHD2"/>
<evidence type="ECO:0000313" key="7">
    <source>
        <dbReference type="EMBL" id="MPN50685.1"/>
    </source>
</evidence>
<feature type="domain" description="NlpC/P60" evidence="6">
    <location>
        <begin position="40"/>
        <end position="163"/>
    </location>
</feature>
<dbReference type="SUPFAM" id="SSF54001">
    <property type="entry name" value="Cysteine proteinases"/>
    <property type="match status" value="1"/>
</dbReference>
<evidence type="ECO:0000256" key="5">
    <source>
        <dbReference type="ARBA" id="ARBA00022807"/>
    </source>
</evidence>
<keyword evidence="2" id="KW-0645">Protease</keyword>
<protein>
    <recommendedName>
        <fullName evidence="6">NlpC/P60 domain-containing protein</fullName>
    </recommendedName>
</protein>
<dbReference type="PANTHER" id="PTHR47360">
    <property type="entry name" value="MUREIN DD-ENDOPEPTIDASE MEPS/MUREIN LD-CARBOXYPEPTIDASE"/>
    <property type="match status" value="1"/>
</dbReference>
<evidence type="ECO:0000259" key="6">
    <source>
        <dbReference type="PROSITE" id="PS51935"/>
    </source>
</evidence>
<dbReference type="PANTHER" id="PTHR47360:SF1">
    <property type="entry name" value="ENDOPEPTIDASE NLPC-RELATED"/>
    <property type="match status" value="1"/>
</dbReference>
<evidence type="ECO:0000256" key="3">
    <source>
        <dbReference type="ARBA" id="ARBA00022729"/>
    </source>
</evidence>
<comment type="similarity">
    <text evidence="1">Belongs to the peptidase C40 family.</text>
</comment>
<dbReference type="EMBL" id="VSSQ01115087">
    <property type="protein sequence ID" value="MPN50685.1"/>
    <property type="molecule type" value="Genomic_DNA"/>
</dbReference>
<evidence type="ECO:0000256" key="4">
    <source>
        <dbReference type="ARBA" id="ARBA00022801"/>
    </source>
</evidence>
<name>A0A645IHD2_9ZZZZ</name>
<comment type="caution">
    <text evidence="7">The sequence shown here is derived from an EMBL/GenBank/DDBJ whole genome shotgun (WGS) entry which is preliminary data.</text>
</comment>
<dbReference type="GO" id="GO:0006508">
    <property type="term" value="P:proteolysis"/>
    <property type="evidence" value="ECO:0007669"/>
    <property type="project" value="UniProtKB-KW"/>
</dbReference>
<gene>
    <name evidence="7" type="ORF">SDC9_198317</name>
</gene>
<dbReference type="InterPro" id="IPR038765">
    <property type="entry name" value="Papain-like_cys_pep_sf"/>
</dbReference>
<dbReference type="InterPro" id="IPR000064">
    <property type="entry name" value="NLP_P60_dom"/>
</dbReference>
<keyword evidence="5" id="KW-0788">Thiol protease</keyword>
<keyword evidence="3" id="KW-0732">Signal</keyword>
<sequence length="181" mass="20392">MGEDASELALEDDIKVNIEDFRSIWLLSIGGDDQEKTSYGAAKEALMGIRLDWLGTPYRFGGITRSAIDCSAWVRAVFHQTDSIVLPRTAREQYTLGRKVSREKLMFGDLIFFHTYSRKFASHVGIYLGDDLFAHASSLSGVTISSLNSTYYATRFIGGRRFTAADYASYKTSINRMHIDY</sequence>
<dbReference type="InterPro" id="IPR052062">
    <property type="entry name" value="Murein_DD/LD_carboxypeptidase"/>
</dbReference>
<evidence type="ECO:0000256" key="1">
    <source>
        <dbReference type="ARBA" id="ARBA00007074"/>
    </source>
</evidence>